<dbReference type="SUPFAM" id="SSF53474">
    <property type="entry name" value="alpha/beta-Hydrolases"/>
    <property type="match status" value="1"/>
</dbReference>
<dbReference type="InterPro" id="IPR029058">
    <property type="entry name" value="AB_hydrolase_fold"/>
</dbReference>
<dbReference type="RefSeq" id="WP_065013455.1">
    <property type="nucleotide sequence ID" value="NZ_LZKJ01000055.1"/>
</dbReference>
<gene>
    <name evidence="3" type="ORF">A5707_15555</name>
</gene>
<protein>
    <submittedName>
        <fullName evidence="3">Carboxylesterase</fullName>
    </submittedName>
</protein>
<evidence type="ECO:0000256" key="1">
    <source>
        <dbReference type="ARBA" id="ARBA00022801"/>
    </source>
</evidence>
<proteinExistence type="predicted"/>
<accession>A0A1A2ZHD3</accession>
<dbReference type="InterPro" id="IPR050300">
    <property type="entry name" value="GDXG_lipolytic_enzyme"/>
</dbReference>
<keyword evidence="1" id="KW-0378">Hydrolase</keyword>
<sequence>MPLLSLPFIADPMARLFAAVAGGTTPPPELRFDDIPARSSDVTIPTRHGPLAATIYRPPADAVARPPVYVNVHGGGFAVGHPEQDDPWCRYLAAHAKVVVINPDYALAPRHRFPVAVEQIYDMVAWAASPDRDWDGTRLCVGGQSAGGNLAAAAARLALESGGPQIKLQVLHYAPVDLVTRAKHKHTPAGRKAVFQPWMGDILDAAYIPDPLQRRDRLASPGWGTNADNIAGIASAVVVTAELDRLRDEAVHYARKLESAGSLVEHYDVGGVDHGYNILGDSLDITAKMYDVIAGHVVAATST</sequence>
<dbReference type="Pfam" id="PF07859">
    <property type="entry name" value="Abhydrolase_3"/>
    <property type="match status" value="1"/>
</dbReference>
<dbReference type="InterPro" id="IPR013094">
    <property type="entry name" value="AB_hydrolase_3"/>
</dbReference>
<evidence type="ECO:0000313" key="4">
    <source>
        <dbReference type="Proteomes" id="UP000093592"/>
    </source>
</evidence>
<dbReference type="PANTHER" id="PTHR48081">
    <property type="entry name" value="AB HYDROLASE SUPERFAMILY PROTEIN C4A8.06C"/>
    <property type="match status" value="1"/>
</dbReference>
<feature type="domain" description="Alpha/beta hydrolase fold-3" evidence="2">
    <location>
        <begin position="70"/>
        <end position="276"/>
    </location>
</feature>
<dbReference type="OrthoDB" id="9803828at2"/>
<dbReference type="GO" id="GO:0016787">
    <property type="term" value="F:hydrolase activity"/>
    <property type="evidence" value="ECO:0007669"/>
    <property type="project" value="UniProtKB-KW"/>
</dbReference>
<comment type="caution">
    <text evidence="3">The sequence shown here is derived from an EMBL/GenBank/DDBJ whole genome shotgun (WGS) entry which is preliminary data.</text>
</comment>
<evidence type="ECO:0000259" key="2">
    <source>
        <dbReference type="Pfam" id="PF07859"/>
    </source>
</evidence>
<organism evidence="3 4">
    <name type="scientific">Mycobacterium kyorinense</name>
    <dbReference type="NCBI Taxonomy" id="487514"/>
    <lineage>
        <taxon>Bacteria</taxon>
        <taxon>Bacillati</taxon>
        <taxon>Actinomycetota</taxon>
        <taxon>Actinomycetes</taxon>
        <taxon>Mycobacteriales</taxon>
        <taxon>Mycobacteriaceae</taxon>
        <taxon>Mycobacterium</taxon>
    </lineage>
</organism>
<dbReference type="EMBL" id="LZKJ01000055">
    <property type="protein sequence ID" value="OBI50004.1"/>
    <property type="molecule type" value="Genomic_DNA"/>
</dbReference>
<dbReference type="Gene3D" id="3.40.50.1820">
    <property type="entry name" value="alpha/beta hydrolase"/>
    <property type="match status" value="1"/>
</dbReference>
<dbReference type="AlphaFoldDB" id="A0A1A2ZHD3"/>
<evidence type="ECO:0000313" key="3">
    <source>
        <dbReference type="EMBL" id="OBI50004.1"/>
    </source>
</evidence>
<dbReference type="PANTHER" id="PTHR48081:SF8">
    <property type="entry name" value="ALPHA_BETA HYDROLASE FOLD-3 DOMAIN-CONTAINING PROTEIN-RELATED"/>
    <property type="match status" value="1"/>
</dbReference>
<name>A0A1A2ZHD3_9MYCO</name>
<dbReference type="Proteomes" id="UP000093592">
    <property type="component" value="Unassembled WGS sequence"/>
</dbReference>
<reference evidence="4" key="1">
    <citation type="submission" date="2016-06" db="EMBL/GenBank/DDBJ databases">
        <authorList>
            <person name="Sutton G."/>
            <person name="Brinkac L."/>
            <person name="Sanka R."/>
            <person name="Adams M."/>
            <person name="Lau E."/>
            <person name="Sam S."/>
            <person name="Sreng N."/>
            <person name="Him V."/>
            <person name="Kerleguer A."/>
            <person name="Cheng S."/>
        </authorList>
    </citation>
    <scope>NUCLEOTIDE SEQUENCE [LARGE SCALE GENOMIC DNA]</scope>
    <source>
        <strain evidence="4">E861</strain>
    </source>
</reference>